<feature type="domain" description="Putative zinc-finger" evidence="4">
    <location>
        <begin position="18"/>
        <end position="48"/>
    </location>
</feature>
<dbReference type="Gene3D" id="1.10.10.1320">
    <property type="entry name" value="Anti-sigma factor, zinc-finger domain"/>
    <property type="match status" value="1"/>
</dbReference>
<gene>
    <name evidence="5" type="ORF">DI525_05195</name>
</gene>
<feature type="region of interest" description="Disordered" evidence="3">
    <location>
        <begin position="83"/>
        <end position="132"/>
    </location>
</feature>
<keyword evidence="2" id="KW-0804">Transcription</keyword>
<evidence type="ECO:0000313" key="6">
    <source>
        <dbReference type="Proteomes" id="UP000249432"/>
    </source>
</evidence>
<dbReference type="InterPro" id="IPR041916">
    <property type="entry name" value="Anti_sigma_zinc_sf"/>
</dbReference>
<organism evidence="5 6">
    <name type="scientific">Corynebacterium kroppenstedtii</name>
    <dbReference type="NCBI Taxonomy" id="161879"/>
    <lineage>
        <taxon>Bacteria</taxon>
        <taxon>Bacillati</taxon>
        <taxon>Actinomycetota</taxon>
        <taxon>Actinomycetes</taxon>
        <taxon>Mycobacteriales</taxon>
        <taxon>Corynebacteriaceae</taxon>
        <taxon>Corynebacterium</taxon>
    </lineage>
</organism>
<dbReference type="AlphaFoldDB" id="A0A2W5U831"/>
<dbReference type="RefSeq" id="WP_303734713.1">
    <property type="nucleotide sequence ID" value="NZ_CAKZHK010000008.1"/>
</dbReference>
<dbReference type="Pfam" id="PF13490">
    <property type="entry name" value="zf-HC2"/>
    <property type="match status" value="1"/>
</dbReference>
<evidence type="ECO:0000256" key="1">
    <source>
        <dbReference type="ARBA" id="ARBA00023015"/>
    </source>
</evidence>
<sequence>MGRSSKPRQFSSIEHLSEEAVAAFVDGEMPPRAQRRVLRHLVHCEECRRDVKAQRDAAQRMREAANEPVHMSTELLHKLAAIPTNCDPQNPSGSPAKTKHHGQGKKTQATSDGQDNADSHRSDGRGAGDELSDLRHDNALSTAKSAAFGVMRTVENGAMSAMDTVGEYADQLRCAWKDRSNSPKR</sequence>
<accession>A0A2W5U831</accession>
<evidence type="ECO:0000259" key="4">
    <source>
        <dbReference type="Pfam" id="PF13490"/>
    </source>
</evidence>
<evidence type="ECO:0000256" key="3">
    <source>
        <dbReference type="SAM" id="MobiDB-lite"/>
    </source>
</evidence>
<feature type="compositionally biased region" description="Polar residues" evidence="3">
    <location>
        <begin position="105"/>
        <end position="116"/>
    </location>
</feature>
<feature type="compositionally biased region" description="Basic and acidic residues" evidence="3">
    <location>
        <begin position="117"/>
        <end position="132"/>
    </location>
</feature>
<protein>
    <recommendedName>
        <fullName evidence="4">Putative zinc-finger domain-containing protein</fullName>
    </recommendedName>
</protein>
<evidence type="ECO:0000313" key="5">
    <source>
        <dbReference type="EMBL" id="PZR05058.1"/>
    </source>
</evidence>
<dbReference type="Proteomes" id="UP000249432">
    <property type="component" value="Unassembled WGS sequence"/>
</dbReference>
<comment type="caution">
    <text evidence="5">The sequence shown here is derived from an EMBL/GenBank/DDBJ whole genome shotgun (WGS) entry which is preliminary data.</text>
</comment>
<name>A0A2W5U831_9CORY</name>
<proteinExistence type="predicted"/>
<reference evidence="5 6" key="1">
    <citation type="submission" date="2017-08" db="EMBL/GenBank/DDBJ databases">
        <title>Infants hospitalized years apart are colonized by the same room-sourced microbial strains.</title>
        <authorList>
            <person name="Brooks B."/>
            <person name="Olm M.R."/>
            <person name="Firek B.A."/>
            <person name="Baker R."/>
            <person name="Thomas B.C."/>
            <person name="Morowitz M.J."/>
            <person name="Banfield J.F."/>
        </authorList>
    </citation>
    <scope>NUCLEOTIDE SEQUENCE [LARGE SCALE GENOMIC DNA]</scope>
    <source>
        <strain evidence="5">S2_003_000_R1_3</strain>
    </source>
</reference>
<dbReference type="EMBL" id="QFRA01000009">
    <property type="protein sequence ID" value="PZR05058.1"/>
    <property type="molecule type" value="Genomic_DNA"/>
</dbReference>
<keyword evidence="1" id="KW-0805">Transcription regulation</keyword>
<feature type="compositionally biased region" description="Polar residues" evidence="3">
    <location>
        <begin position="86"/>
        <end position="95"/>
    </location>
</feature>
<dbReference type="InterPro" id="IPR027383">
    <property type="entry name" value="Znf_put"/>
</dbReference>
<evidence type="ECO:0000256" key="2">
    <source>
        <dbReference type="ARBA" id="ARBA00023163"/>
    </source>
</evidence>